<dbReference type="GO" id="GO:0005783">
    <property type="term" value="C:endoplasmic reticulum"/>
    <property type="evidence" value="ECO:0007669"/>
    <property type="project" value="TreeGrafter"/>
</dbReference>
<feature type="binding site" evidence="13">
    <location>
        <position position="1002"/>
    </location>
    <ligand>
        <name>ATP</name>
        <dbReference type="ChEBI" id="CHEBI:30616"/>
    </ligand>
</feature>
<feature type="transmembrane region" description="Helical" evidence="15">
    <location>
        <begin position="162"/>
        <end position="178"/>
    </location>
</feature>
<feature type="transmembrane region" description="Helical" evidence="15">
    <location>
        <begin position="414"/>
        <end position="433"/>
    </location>
</feature>
<keyword evidence="4 14" id="KW-0479">Metal-binding</keyword>
<feature type="compositionally biased region" description="Basic and acidic residues" evidence="16">
    <location>
        <begin position="1309"/>
        <end position="1321"/>
    </location>
</feature>
<dbReference type="SFLD" id="SFLDG00002">
    <property type="entry name" value="C1.7:_P-type_atpase_like"/>
    <property type="match status" value="1"/>
</dbReference>
<keyword evidence="20" id="KW-1185">Reference proteome</keyword>
<dbReference type="InterPro" id="IPR018303">
    <property type="entry name" value="ATPase_P-typ_P_site"/>
</dbReference>
<name>A0AAE0YNT5_9GAST</name>
<feature type="region of interest" description="Disordered" evidence="16">
    <location>
        <begin position="522"/>
        <end position="575"/>
    </location>
</feature>
<evidence type="ECO:0000256" key="13">
    <source>
        <dbReference type="PIRSR" id="PIRSR606539-2"/>
    </source>
</evidence>
<dbReference type="InterPro" id="IPR023214">
    <property type="entry name" value="HAD_sf"/>
</dbReference>
<feature type="transmembrane region" description="Helical" evidence="15">
    <location>
        <begin position="1138"/>
        <end position="1159"/>
    </location>
</feature>
<dbReference type="EC" id="7.6.2.1" evidence="15"/>
<dbReference type="PANTHER" id="PTHR24092:SF175">
    <property type="entry name" value="PHOSPHOLIPID-TRANSPORTING ATPASE"/>
    <property type="match status" value="1"/>
</dbReference>
<feature type="compositionally biased region" description="Low complexity" evidence="16">
    <location>
        <begin position="1323"/>
        <end position="1334"/>
    </location>
</feature>
<feature type="binding site" evidence="13">
    <location>
        <position position="769"/>
    </location>
    <ligand>
        <name>ATP</name>
        <dbReference type="ChEBI" id="CHEBI:30616"/>
    </ligand>
</feature>
<feature type="binding site" evidence="13">
    <location>
        <position position="882"/>
    </location>
    <ligand>
        <name>ATP</name>
        <dbReference type="ChEBI" id="CHEBI:30616"/>
    </ligand>
</feature>
<feature type="binding site" evidence="13">
    <location>
        <position position="800"/>
    </location>
    <ligand>
        <name>ATP</name>
        <dbReference type="ChEBI" id="CHEBI:30616"/>
    </ligand>
</feature>
<feature type="binding site" evidence="13">
    <location>
        <position position="1001"/>
    </location>
    <ligand>
        <name>ATP</name>
        <dbReference type="ChEBI" id="CHEBI:30616"/>
    </ligand>
</feature>
<feature type="compositionally biased region" description="Polar residues" evidence="16">
    <location>
        <begin position="1503"/>
        <end position="1520"/>
    </location>
</feature>
<feature type="transmembrane region" description="Helical" evidence="15">
    <location>
        <begin position="1091"/>
        <end position="1108"/>
    </location>
</feature>
<keyword evidence="7 14" id="KW-0460">Magnesium</keyword>
<evidence type="ECO:0000256" key="15">
    <source>
        <dbReference type="RuleBase" id="RU362033"/>
    </source>
</evidence>
<feature type="binding site" evidence="13">
    <location>
        <position position="479"/>
    </location>
    <ligand>
        <name>ATP</name>
        <dbReference type="ChEBI" id="CHEBI:30616"/>
    </ligand>
</feature>
<dbReference type="SUPFAM" id="SSF81660">
    <property type="entry name" value="Metal cation-transporting ATPase, ATP-binding domain N"/>
    <property type="match status" value="1"/>
</dbReference>
<evidence type="ECO:0000313" key="20">
    <source>
        <dbReference type="Proteomes" id="UP001283361"/>
    </source>
</evidence>
<dbReference type="InterPro" id="IPR008250">
    <property type="entry name" value="ATPase_P-typ_transduc_dom_A_sf"/>
</dbReference>
<dbReference type="GO" id="GO:0140326">
    <property type="term" value="F:ATPase-coupled intramembrane lipid transporter activity"/>
    <property type="evidence" value="ECO:0007669"/>
    <property type="project" value="UniProtKB-EC"/>
</dbReference>
<feature type="transmembrane region" description="Helical" evidence="15">
    <location>
        <begin position="1171"/>
        <end position="1194"/>
    </location>
</feature>
<accession>A0AAE0YNT5</accession>
<feature type="compositionally biased region" description="Low complexity" evidence="16">
    <location>
        <begin position="1533"/>
        <end position="1544"/>
    </location>
</feature>
<feature type="binding site" evidence="13">
    <location>
        <position position="481"/>
    </location>
    <ligand>
        <name>ATP</name>
        <dbReference type="ChEBI" id="CHEBI:30616"/>
    </ligand>
</feature>
<dbReference type="SUPFAM" id="SSF81653">
    <property type="entry name" value="Calcium ATPase, transduction domain A"/>
    <property type="match status" value="1"/>
</dbReference>
<reference evidence="19" key="1">
    <citation type="journal article" date="2023" name="G3 (Bethesda)">
        <title>A reference genome for the long-term kleptoplast-retaining sea slug Elysia crispata morphotype clarki.</title>
        <authorList>
            <person name="Eastman K.E."/>
            <person name="Pendleton A.L."/>
            <person name="Shaikh M.A."/>
            <person name="Suttiyut T."/>
            <person name="Ogas R."/>
            <person name="Tomko P."/>
            <person name="Gavelis G."/>
            <person name="Widhalm J.R."/>
            <person name="Wisecaver J.H."/>
        </authorList>
    </citation>
    <scope>NUCLEOTIDE SEQUENCE</scope>
    <source>
        <strain evidence="19">ECLA1</strain>
    </source>
</reference>
<dbReference type="InterPro" id="IPR032631">
    <property type="entry name" value="P-type_ATPase_N"/>
</dbReference>
<dbReference type="GO" id="GO:0000287">
    <property type="term" value="F:magnesium ion binding"/>
    <property type="evidence" value="ECO:0007669"/>
    <property type="project" value="UniProtKB-UniRule"/>
</dbReference>
<feature type="binding site" evidence="14">
    <location>
        <position position="998"/>
    </location>
    <ligand>
        <name>Mg(2+)</name>
        <dbReference type="ChEBI" id="CHEBI:18420"/>
    </ligand>
</feature>
<feature type="active site" description="4-aspartylphosphate intermediate" evidence="12">
    <location>
        <position position="479"/>
    </location>
</feature>
<feature type="transmembrane region" description="Helical" evidence="15">
    <location>
        <begin position="1059"/>
        <end position="1079"/>
    </location>
</feature>
<feature type="binding site" evidence="13">
    <location>
        <position position="977"/>
    </location>
    <ligand>
        <name>ATP</name>
        <dbReference type="ChEBI" id="CHEBI:30616"/>
    </ligand>
</feature>
<feature type="binding site" evidence="13">
    <location>
        <position position="880"/>
    </location>
    <ligand>
        <name>ATP</name>
        <dbReference type="ChEBI" id="CHEBI:30616"/>
    </ligand>
</feature>
<dbReference type="NCBIfam" id="TIGR01652">
    <property type="entry name" value="ATPase-Plipid"/>
    <property type="match status" value="1"/>
</dbReference>
<dbReference type="SUPFAM" id="SSF81665">
    <property type="entry name" value="Calcium ATPase, transmembrane domain M"/>
    <property type="match status" value="1"/>
</dbReference>
<comment type="caution">
    <text evidence="19">The sequence shown here is derived from an EMBL/GenBank/DDBJ whole genome shotgun (WGS) entry which is preliminary data.</text>
</comment>
<feature type="compositionally biased region" description="Low complexity" evidence="16">
    <location>
        <begin position="1487"/>
        <end position="1496"/>
    </location>
</feature>
<dbReference type="GO" id="GO:0005886">
    <property type="term" value="C:plasma membrane"/>
    <property type="evidence" value="ECO:0007669"/>
    <property type="project" value="TreeGrafter"/>
</dbReference>
<evidence type="ECO:0000256" key="14">
    <source>
        <dbReference type="PIRSR" id="PIRSR606539-3"/>
    </source>
</evidence>
<comment type="cofactor">
    <cofactor evidence="14">
        <name>Mg(2+)</name>
        <dbReference type="ChEBI" id="CHEBI:18420"/>
    </cofactor>
</comment>
<keyword evidence="3 15" id="KW-0812">Transmembrane</keyword>
<feature type="compositionally biased region" description="Polar residues" evidence="16">
    <location>
        <begin position="1550"/>
        <end position="1568"/>
    </location>
</feature>
<feature type="binding site" evidence="14">
    <location>
        <position position="1002"/>
    </location>
    <ligand>
        <name>Mg(2+)</name>
        <dbReference type="ChEBI" id="CHEBI:18420"/>
    </ligand>
</feature>
<evidence type="ECO:0000313" key="19">
    <source>
        <dbReference type="EMBL" id="KAK3752470.1"/>
    </source>
</evidence>
<protein>
    <recommendedName>
        <fullName evidence="15">Phospholipid-transporting ATPase</fullName>
        <ecNumber evidence="15">7.6.2.1</ecNumber>
    </recommendedName>
</protein>
<evidence type="ECO:0000256" key="6">
    <source>
        <dbReference type="ARBA" id="ARBA00022840"/>
    </source>
</evidence>
<comment type="subcellular location">
    <subcellularLocation>
        <location evidence="1 15">Membrane</location>
        <topology evidence="1 15">Multi-pass membrane protein</topology>
    </subcellularLocation>
</comment>
<evidence type="ECO:0000256" key="5">
    <source>
        <dbReference type="ARBA" id="ARBA00022741"/>
    </source>
</evidence>
<keyword evidence="5 13" id="KW-0547">Nucleotide-binding</keyword>
<dbReference type="GO" id="GO:0005524">
    <property type="term" value="F:ATP binding"/>
    <property type="evidence" value="ECO:0007669"/>
    <property type="project" value="UniProtKB-UniRule"/>
</dbReference>
<feature type="transmembrane region" description="Helical" evidence="15">
    <location>
        <begin position="360"/>
        <end position="385"/>
    </location>
</feature>
<evidence type="ECO:0000256" key="16">
    <source>
        <dbReference type="SAM" id="MobiDB-lite"/>
    </source>
</evidence>
<dbReference type="GO" id="GO:0045332">
    <property type="term" value="P:phospholipid translocation"/>
    <property type="evidence" value="ECO:0007669"/>
    <property type="project" value="TreeGrafter"/>
</dbReference>
<dbReference type="NCBIfam" id="TIGR01494">
    <property type="entry name" value="ATPase_P-type"/>
    <property type="match status" value="1"/>
</dbReference>
<evidence type="ECO:0000256" key="9">
    <source>
        <dbReference type="ARBA" id="ARBA00022989"/>
    </source>
</evidence>
<organism evidence="19 20">
    <name type="scientific">Elysia crispata</name>
    <name type="common">lettuce slug</name>
    <dbReference type="NCBI Taxonomy" id="231223"/>
    <lineage>
        <taxon>Eukaryota</taxon>
        <taxon>Metazoa</taxon>
        <taxon>Spiralia</taxon>
        <taxon>Lophotrochozoa</taxon>
        <taxon>Mollusca</taxon>
        <taxon>Gastropoda</taxon>
        <taxon>Heterobranchia</taxon>
        <taxon>Euthyneura</taxon>
        <taxon>Panpulmonata</taxon>
        <taxon>Sacoglossa</taxon>
        <taxon>Placobranchoidea</taxon>
        <taxon>Plakobranchidae</taxon>
        <taxon>Elysia</taxon>
    </lineage>
</organism>
<dbReference type="InterPro" id="IPR001757">
    <property type="entry name" value="P_typ_ATPase"/>
</dbReference>
<feature type="transmembrane region" description="Helical" evidence="15">
    <location>
        <begin position="1206"/>
        <end position="1230"/>
    </location>
</feature>
<dbReference type="PROSITE" id="PS00154">
    <property type="entry name" value="ATPASE_E1_E2"/>
    <property type="match status" value="1"/>
</dbReference>
<gene>
    <name evidence="19" type="ORF">RRG08_032761</name>
</gene>
<dbReference type="Pfam" id="PF16212">
    <property type="entry name" value="PhoLip_ATPase_C"/>
    <property type="match status" value="1"/>
</dbReference>
<feature type="binding site" evidence="13">
    <location>
        <position position="705"/>
    </location>
    <ligand>
        <name>ATP</name>
        <dbReference type="ChEBI" id="CHEBI:30616"/>
    </ligand>
</feature>
<feature type="region of interest" description="Disordered" evidence="16">
    <location>
        <begin position="25"/>
        <end position="45"/>
    </location>
</feature>
<keyword evidence="8 15" id="KW-1278">Translocase</keyword>
<evidence type="ECO:0000256" key="4">
    <source>
        <dbReference type="ARBA" id="ARBA00022723"/>
    </source>
</evidence>
<dbReference type="FunFam" id="3.40.50.1000:FF:000034">
    <property type="entry name" value="Phospholipid-transporting ATPase"/>
    <property type="match status" value="1"/>
</dbReference>
<dbReference type="InterPro" id="IPR036412">
    <property type="entry name" value="HAD-like_sf"/>
</dbReference>
<evidence type="ECO:0000256" key="10">
    <source>
        <dbReference type="ARBA" id="ARBA00023136"/>
    </source>
</evidence>
<dbReference type="InterPro" id="IPR032630">
    <property type="entry name" value="P_typ_ATPase_c"/>
</dbReference>
<evidence type="ECO:0000259" key="18">
    <source>
        <dbReference type="Pfam" id="PF16212"/>
    </source>
</evidence>
<feature type="binding site" evidence="13">
    <location>
        <position position="480"/>
    </location>
    <ligand>
        <name>ATP</name>
        <dbReference type="ChEBI" id="CHEBI:30616"/>
    </ligand>
</feature>
<feature type="transmembrane region" description="Helical" evidence="15">
    <location>
        <begin position="1250"/>
        <end position="1269"/>
    </location>
</feature>
<feature type="binding site" evidence="14">
    <location>
        <position position="479"/>
    </location>
    <ligand>
        <name>Mg(2+)</name>
        <dbReference type="ChEBI" id="CHEBI:18420"/>
    </ligand>
</feature>
<evidence type="ECO:0000256" key="7">
    <source>
        <dbReference type="ARBA" id="ARBA00022842"/>
    </source>
</evidence>
<evidence type="ECO:0000256" key="12">
    <source>
        <dbReference type="PIRSR" id="PIRSR606539-1"/>
    </source>
</evidence>
<keyword evidence="6 13" id="KW-0067">ATP-binding</keyword>
<feature type="region of interest" description="Disordered" evidence="16">
    <location>
        <begin position="1304"/>
        <end position="1337"/>
    </location>
</feature>
<dbReference type="SFLD" id="SFLDS00003">
    <property type="entry name" value="Haloacid_Dehalogenase"/>
    <property type="match status" value="1"/>
</dbReference>
<comment type="catalytic activity">
    <reaction evidence="11 15">
        <text>ATP + H2O + phospholipidSide 1 = ADP + phosphate + phospholipidSide 2.</text>
        <dbReference type="EC" id="7.6.2.1"/>
    </reaction>
</comment>
<keyword evidence="10 15" id="KW-0472">Membrane</keyword>
<dbReference type="PANTHER" id="PTHR24092">
    <property type="entry name" value="PROBABLE PHOSPHOLIPID-TRANSPORTING ATPASE"/>
    <property type="match status" value="1"/>
</dbReference>
<dbReference type="Gene3D" id="3.40.1110.10">
    <property type="entry name" value="Calcium-transporting ATPase, cytoplasmic domain N"/>
    <property type="match status" value="2"/>
</dbReference>
<evidence type="ECO:0000256" key="11">
    <source>
        <dbReference type="ARBA" id="ARBA00034036"/>
    </source>
</evidence>
<dbReference type="GO" id="GO:0016887">
    <property type="term" value="F:ATP hydrolysis activity"/>
    <property type="evidence" value="ECO:0007669"/>
    <property type="project" value="InterPro"/>
</dbReference>
<dbReference type="InterPro" id="IPR006539">
    <property type="entry name" value="P-type_ATPase_IV"/>
</dbReference>
<dbReference type="Gene3D" id="2.70.150.10">
    <property type="entry name" value="Calcium-transporting ATPase, cytoplasmic transduction domain A"/>
    <property type="match status" value="1"/>
</dbReference>
<evidence type="ECO:0000256" key="8">
    <source>
        <dbReference type="ARBA" id="ARBA00022967"/>
    </source>
</evidence>
<sequence length="1612" mass="183405">MCVTVWWEGFLHNEITRIAAHYKNRQSTRRPGHAPRQPTWSLRPEGHETLAARRTRLSERMADDEDHRQTCWDKYVPKVVREKLFSRRRPPPNRRVYVDNKLLPGEDTLELYNYPDNTVISSKYTLLTFLPKNLFEQFRRIANFYFLCVALTQFMIDTPVTPITSVLPLLFVISITAIKQGYEDYLRHNADKEVNLRPTVIIRNGQVQRGLRAMDVKVGDIVKTNVNEEFPCDMILLSSEDPKGHCFITTANLDGETNLKTHYSQYETRNLRSPSALGTLRASITCKPQTADLYTFQGVMHFGHDADPQPLGPEHLLLRGARLKNTSWVYGCAIYTGKETKMALNSTAKKAKFSRVERKLNTFLILFLVILVLSCVVPTLFKYWFEDKEGKDPWYFRDEDEGDDDDASGILETGLAFMVLVNYIIPISLYVTIEMQKFFGSLFFNYDVEMYDVDLKEPALANTSDLNEELGQVEYLFTDKTGTLTENTMTFRKCIIGKRCFEEINGMLCERTESGIIPVTDPSYQVSGEDPSYQVSGEDPSYQVSGEDPSYQVSGEDPSYQVSGEDPSYQVSGEDPSYQDAYKFRLRKKFSVYQNLRHQDPPLEMTDFLRVLVLCHTVRVDRQYGNKGKHEDVSENANTNANFPFTWKRNRRKDHSNKDSLDSYFDYAEETQATRRRKEPASHADESEYSCTGHDYEYQASSPDEKAFVEACCKYGTIYHGLVDDMHEVSYRQEMHRFKLLETLPFDAVRKRMSVIIRDAEGDIFLLCKGAEIAIFDRVVEGDIEITQKSIDEYAMCGYRTLCLARRKLDEFEYQELSEKLAEARLSLVDREAKVAEVYNECESNLTLLGATAVEDKLQADVPETITALREAGIKVWVLTGDKEETAVNISHSAGHFRADMEELRLTQVASSDQCHEQLIHLLKVVKGNGEEAAREFSLVIDGKSLAYALRKHKSWLRELCSYCVAVLCCRMSPIQKAEVVNLIKTSPQQPVTAAIGDGANDVSMIQEADVGFGIMGKEGRQAVCNSDFAFGKFRFLRRALLLHGHFYYHRLAILVKYFFYKNVAWVTCQIYFAIYSYWSQQSLYDPFYLTFYNMTSTSLPILIYGIFEQCKPIHRLVGQPHLYKSISRNASLRWSVFLEWMVLALWHSLVFFFSMYFMEDDNTTLFSSGYSIGVYDFGTVIAYAGIISVNMKLMLETYYWCWPMVFAYLFTCAGTILMAVIYTNVFWPSWVTTTRDLYGVPGQLYHSPAVWLCLLITIIGALLPDFVLRTFRDNKDVLEDPKMHKVVSEMSWSEVSLSTHSATSLPKKTLEPRQSERHENLTPSWVPSPSTPSGCNTPRRHILHTKATLALGKAEMILRSQETELANGDSDIELHDVKHHFNYGTVGHTGRYDNGKLSGSGTREDLARVPAAVTVKSGQKQDYHQFHDLTEYQSYHQNLPDGNNSLLGGSALGEIQNYSKTNGATRKRTTDSKELYPSHSRKLDDSSLSVSNSSSKAKDFSQPLQHLIDSSQTKESNPVQNSQLPLSPPGPSSNSSSPIPQLSAPIFTRRQSQSPPVGSSLLASAQTHEQENEGHDNPAFSFASEQTECPPEQLSTEGDKHVSLIDVVVRL</sequence>
<dbReference type="InterPro" id="IPR023299">
    <property type="entry name" value="ATPase_P-typ_cyto_dom_N"/>
</dbReference>
<feature type="domain" description="P-type ATPase C-terminal" evidence="18">
    <location>
        <begin position="1025"/>
        <end position="1274"/>
    </location>
</feature>
<evidence type="ECO:0000256" key="2">
    <source>
        <dbReference type="ARBA" id="ARBA00008109"/>
    </source>
</evidence>
<comment type="similarity">
    <text evidence="2 15">Belongs to the cation transport ATPase (P-type) (TC 3.A.3) family. Type IV subfamily.</text>
</comment>
<dbReference type="InterPro" id="IPR044492">
    <property type="entry name" value="P_typ_ATPase_HD_dom"/>
</dbReference>
<feature type="binding site" evidence="13">
    <location>
        <position position="746"/>
    </location>
    <ligand>
        <name>ATP</name>
        <dbReference type="ChEBI" id="CHEBI:30616"/>
    </ligand>
</feature>
<feature type="domain" description="P-type ATPase N-terminal" evidence="17">
    <location>
        <begin position="111"/>
        <end position="165"/>
    </location>
</feature>
<dbReference type="Pfam" id="PF16209">
    <property type="entry name" value="PhoLip_ATPase_N"/>
    <property type="match status" value="1"/>
</dbReference>
<dbReference type="SUPFAM" id="SSF56784">
    <property type="entry name" value="HAD-like"/>
    <property type="match status" value="1"/>
</dbReference>
<dbReference type="SFLD" id="SFLDF00027">
    <property type="entry name" value="p-type_atpase"/>
    <property type="match status" value="1"/>
</dbReference>
<dbReference type="InterPro" id="IPR023298">
    <property type="entry name" value="ATPase_P-typ_TM_dom_sf"/>
</dbReference>
<dbReference type="Gene3D" id="3.40.50.1000">
    <property type="entry name" value="HAD superfamily/HAD-like"/>
    <property type="match status" value="2"/>
</dbReference>
<dbReference type="EMBL" id="JAWDGP010005762">
    <property type="protein sequence ID" value="KAK3752470.1"/>
    <property type="molecule type" value="Genomic_DNA"/>
</dbReference>
<feature type="compositionally biased region" description="Basic and acidic residues" evidence="16">
    <location>
        <begin position="1469"/>
        <end position="1486"/>
    </location>
</feature>
<dbReference type="PRINTS" id="PR00119">
    <property type="entry name" value="CATATPASE"/>
</dbReference>
<keyword evidence="9 15" id="KW-1133">Transmembrane helix</keyword>
<feature type="binding site" evidence="14">
    <location>
        <position position="481"/>
    </location>
    <ligand>
        <name>Mg(2+)</name>
        <dbReference type="ChEBI" id="CHEBI:18420"/>
    </ligand>
</feature>
<evidence type="ECO:0000256" key="3">
    <source>
        <dbReference type="ARBA" id="ARBA00022692"/>
    </source>
</evidence>
<feature type="region of interest" description="Disordered" evidence="16">
    <location>
        <begin position="1460"/>
        <end position="1600"/>
    </location>
</feature>
<proteinExistence type="inferred from homology"/>
<dbReference type="Pfam" id="PF13246">
    <property type="entry name" value="Cation_ATPase"/>
    <property type="match status" value="1"/>
</dbReference>
<dbReference type="Proteomes" id="UP001283361">
    <property type="component" value="Unassembled WGS sequence"/>
</dbReference>
<feature type="binding site" evidence="13">
    <location>
        <position position="971"/>
    </location>
    <ligand>
        <name>ATP</name>
        <dbReference type="ChEBI" id="CHEBI:30616"/>
    </ligand>
</feature>
<feature type="binding site" evidence="13">
    <location>
        <position position="881"/>
    </location>
    <ligand>
        <name>ATP</name>
        <dbReference type="ChEBI" id="CHEBI:30616"/>
    </ligand>
</feature>
<evidence type="ECO:0000259" key="17">
    <source>
        <dbReference type="Pfam" id="PF16209"/>
    </source>
</evidence>
<evidence type="ECO:0000256" key="1">
    <source>
        <dbReference type="ARBA" id="ARBA00004141"/>
    </source>
</evidence>